<accession>A0A401GED5</accession>
<keyword evidence="3" id="KW-1185">Reference proteome</keyword>
<proteinExistence type="predicted"/>
<evidence type="ECO:0000313" key="3">
    <source>
        <dbReference type="Proteomes" id="UP000287166"/>
    </source>
</evidence>
<evidence type="ECO:0000313" key="2">
    <source>
        <dbReference type="EMBL" id="GBE80527.1"/>
    </source>
</evidence>
<dbReference type="SUPFAM" id="SSF56112">
    <property type="entry name" value="Protein kinase-like (PK-like)"/>
    <property type="match status" value="1"/>
</dbReference>
<dbReference type="CDD" id="cd05120">
    <property type="entry name" value="APH_ChoK_like"/>
    <property type="match status" value="1"/>
</dbReference>
<dbReference type="InterPro" id="IPR002575">
    <property type="entry name" value="Aminoglycoside_PTrfase"/>
</dbReference>
<dbReference type="RefSeq" id="XP_027611440.1">
    <property type="nucleotide sequence ID" value="XM_027755639.1"/>
</dbReference>
<protein>
    <recommendedName>
        <fullName evidence="1">Aminoglycoside phosphotransferase domain-containing protein</fullName>
    </recommendedName>
</protein>
<dbReference type="OrthoDB" id="5404599at2759"/>
<dbReference type="GeneID" id="38777444"/>
<comment type="caution">
    <text evidence="2">The sequence shown here is derived from an EMBL/GenBank/DDBJ whole genome shotgun (WGS) entry which is preliminary data.</text>
</comment>
<name>A0A401GED5_9APHY</name>
<dbReference type="Gene3D" id="3.90.1200.10">
    <property type="match status" value="1"/>
</dbReference>
<dbReference type="AlphaFoldDB" id="A0A401GED5"/>
<feature type="domain" description="Aminoglycoside phosphotransferase" evidence="1">
    <location>
        <begin position="97"/>
        <end position="275"/>
    </location>
</feature>
<organism evidence="2 3">
    <name type="scientific">Sparassis crispa</name>
    <dbReference type="NCBI Taxonomy" id="139825"/>
    <lineage>
        <taxon>Eukaryota</taxon>
        <taxon>Fungi</taxon>
        <taxon>Dikarya</taxon>
        <taxon>Basidiomycota</taxon>
        <taxon>Agaricomycotina</taxon>
        <taxon>Agaricomycetes</taxon>
        <taxon>Polyporales</taxon>
        <taxon>Sparassidaceae</taxon>
        <taxon>Sparassis</taxon>
    </lineage>
</organism>
<sequence length="306" mass="35446">MPNLSLTASDTSGGRGLLYPYSPLMTKPLVPYKHDRVSFVLSIWLRVPPSFRMLGYKCLMFLGQKFYGKASAFVQRLPFNMYAKYGYNVRYAEAVTMKYVKENTSIPVPAVLDVLRDDGGAFILMTRLPGISFGGNYRLGELSATDSSSFEETLRDWFAQLRSLPAPSNAISSIDGSPCRSYRINHQSDIGPFTSEEDFLASFFEKMPRRFHDDLHAKMKDLYSPHQICLTHGDLNPSNLLFYNGHLSGWIDWECAGWFPEYWDYTYALYNREMYTEWCELFTRIFPHYEKELELEKAFWAVCNPW</sequence>
<dbReference type="Pfam" id="PF01636">
    <property type="entry name" value="APH"/>
    <property type="match status" value="1"/>
</dbReference>
<dbReference type="InParanoid" id="A0A401GED5"/>
<dbReference type="STRING" id="139825.A0A401GED5"/>
<evidence type="ECO:0000259" key="1">
    <source>
        <dbReference type="Pfam" id="PF01636"/>
    </source>
</evidence>
<dbReference type="EMBL" id="BFAD01000003">
    <property type="protein sequence ID" value="GBE80527.1"/>
    <property type="molecule type" value="Genomic_DNA"/>
</dbReference>
<dbReference type="PANTHER" id="PTHR21310:SF58">
    <property type="entry name" value="AMINOGLYCOSIDE PHOSPHOTRANSFERASE DOMAIN-CONTAINING PROTEIN"/>
    <property type="match status" value="1"/>
</dbReference>
<dbReference type="PANTHER" id="PTHR21310">
    <property type="entry name" value="AMINOGLYCOSIDE PHOSPHOTRANSFERASE-RELATED-RELATED"/>
    <property type="match status" value="1"/>
</dbReference>
<dbReference type="InterPro" id="IPR051678">
    <property type="entry name" value="AGP_Transferase"/>
</dbReference>
<reference evidence="2 3" key="1">
    <citation type="journal article" date="2018" name="Sci. Rep.">
        <title>Genome sequence of the cauliflower mushroom Sparassis crispa (Hanabiratake) and its association with beneficial usage.</title>
        <authorList>
            <person name="Kiyama R."/>
            <person name="Furutani Y."/>
            <person name="Kawaguchi K."/>
            <person name="Nakanishi T."/>
        </authorList>
    </citation>
    <scope>NUCLEOTIDE SEQUENCE [LARGE SCALE GENOMIC DNA]</scope>
</reference>
<dbReference type="InterPro" id="IPR011009">
    <property type="entry name" value="Kinase-like_dom_sf"/>
</dbReference>
<gene>
    <name evidence="2" type="ORF">SCP_0302420</name>
</gene>
<dbReference type="Proteomes" id="UP000287166">
    <property type="component" value="Unassembled WGS sequence"/>
</dbReference>